<evidence type="ECO:0000313" key="5">
    <source>
        <dbReference type="EMBL" id="MDT7040824.1"/>
    </source>
</evidence>
<keyword evidence="2" id="KW-0964">Secreted</keyword>
<name>A0ABU3K382_9BACT</name>
<dbReference type="Proteomes" id="UP001250932">
    <property type="component" value="Unassembled WGS sequence"/>
</dbReference>
<evidence type="ECO:0000256" key="2">
    <source>
        <dbReference type="ARBA" id="ARBA00022525"/>
    </source>
</evidence>
<accession>A0ABU3K382</accession>
<evidence type="ECO:0000313" key="6">
    <source>
        <dbReference type="Proteomes" id="UP001250932"/>
    </source>
</evidence>
<organism evidence="5 6">
    <name type="scientific">Candidatus Nitronereus thalassa</name>
    <dbReference type="NCBI Taxonomy" id="3020898"/>
    <lineage>
        <taxon>Bacteria</taxon>
        <taxon>Pseudomonadati</taxon>
        <taxon>Nitrospirota</taxon>
        <taxon>Nitrospiria</taxon>
        <taxon>Nitrospirales</taxon>
        <taxon>Nitrospiraceae</taxon>
        <taxon>Candidatus Nitronereus</taxon>
    </lineage>
</organism>
<protein>
    <submittedName>
        <fullName evidence="5">DNRLRE domain-containing protein</fullName>
    </submittedName>
</protein>
<dbReference type="InterPro" id="IPR036415">
    <property type="entry name" value="Lamin_tail_dom_sf"/>
</dbReference>
<dbReference type="Gene3D" id="2.60.120.970">
    <property type="match status" value="1"/>
</dbReference>
<sequence length="445" mass="48289">MHCPVRLGIILTSVICLGIPSAYGITLHVTDDRSLQIDHHSPPNKHFPWRSHQRNYFAHRGNHSTITIQRFGHKKETQGFVKFDLSPLSSDQSIERATLRLWLNQVDRSGTLHLHEILADWDERTIRGDQTPPTSPVFDSLSIKKSDTHQFITLDVTTIVQGWIEHPATNFGIALVSDHSHPLKIKIDSKENHDTSHPMEIEVVLSAEPGIEGPPGPRGLPGPPGPQGMQGVTPALIMVGQQCPTGEFLTGFDAIGNILCGAPPPSTEPSPPIALNDANPGDVIITELMINPSAVTDGNGEWFELFNTRQEAIDMRGWTIEEESGNTHVIPDTNPIVIPEGGFLVLGNNDDSASNGGITVAYKYTSITLNNGGDTIKILDVNGEEIDRVKYETPSFSIPNGASLSLNPNNFDALENNDASNWCASTTTIGINLDRGTPGAGNDPC</sequence>
<dbReference type="EMBL" id="JAQOUE010000001">
    <property type="protein sequence ID" value="MDT7040824.1"/>
    <property type="molecule type" value="Genomic_DNA"/>
</dbReference>
<comment type="caution">
    <text evidence="5">The sequence shown here is derived from an EMBL/GenBank/DDBJ whole genome shotgun (WGS) entry which is preliminary data.</text>
</comment>
<feature type="domain" description="LTD" evidence="4">
    <location>
        <begin position="269"/>
        <end position="393"/>
    </location>
</feature>
<keyword evidence="3" id="KW-0732">Signal</keyword>
<dbReference type="PROSITE" id="PS51841">
    <property type="entry name" value="LTD"/>
    <property type="match status" value="1"/>
</dbReference>
<dbReference type="InterPro" id="IPR001322">
    <property type="entry name" value="Lamin_tail_dom"/>
</dbReference>
<dbReference type="SUPFAM" id="SSF74853">
    <property type="entry name" value="Lamin A/C globular tail domain"/>
    <property type="match status" value="1"/>
</dbReference>
<evidence type="ECO:0000256" key="3">
    <source>
        <dbReference type="ARBA" id="ARBA00022729"/>
    </source>
</evidence>
<dbReference type="Gene3D" id="2.60.40.1260">
    <property type="entry name" value="Lamin Tail domain"/>
    <property type="match status" value="1"/>
</dbReference>
<dbReference type="NCBIfam" id="NF033679">
    <property type="entry name" value="DNRLRE_dom"/>
    <property type="match status" value="1"/>
</dbReference>
<comment type="subcellular location">
    <subcellularLocation>
        <location evidence="1">Secreted</location>
    </subcellularLocation>
</comment>
<dbReference type="Pfam" id="PF00932">
    <property type="entry name" value="LTD"/>
    <property type="match status" value="1"/>
</dbReference>
<proteinExistence type="predicted"/>
<dbReference type="Pfam" id="PF24517">
    <property type="entry name" value="CBM96"/>
    <property type="match status" value="1"/>
</dbReference>
<evidence type="ECO:0000259" key="4">
    <source>
        <dbReference type="PROSITE" id="PS51841"/>
    </source>
</evidence>
<gene>
    <name evidence="5" type="ORF">PPG34_00590</name>
</gene>
<evidence type="ECO:0000256" key="1">
    <source>
        <dbReference type="ARBA" id="ARBA00004613"/>
    </source>
</evidence>
<dbReference type="InterPro" id="IPR055372">
    <property type="entry name" value="CBM96"/>
</dbReference>
<dbReference type="RefSeq" id="WP_313831183.1">
    <property type="nucleotide sequence ID" value="NZ_JAQOUE010000001.1"/>
</dbReference>
<reference evidence="5 6" key="1">
    <citation type="journal article" date="2023" name="ISME J.">
        <title>Cultivation and genomic characterization of novel and ubiquitous marine nitrite-oxidizing bacteria from the Nitrospirales.</title>
        <authorList>
            <person name="Mueller A.J."/>
            <person name="Daebeler A."/>
            <person name="Herbold C.W."/>
            <person name="Kirkegaard R.H."/>
            <person name="Daims H."/>
        </authorList>
    </citation>
    <scope>NUCLEOTIDE SEQUENCE [LARGE SCALE GENOMIC DNA]</scope>
    <source>
        <strain evidence="5 6">EB</strain>
    </source>
</reference>
<keyword evidence="6" id="KW-1185">Reference proteome</keyword>